<dbReference type="PANTHER" id="PTHR13829">
    <property type="entry name" value="SNRNP CORE PROTEIN FAMILY MEMBER"/>
    <property type="match status" value="1"/>
</dbReference>
<keyword evidence="4" id="KW-0747">Spliceosome</keyword>
<keyword evidence="6" id="KW-0508">mRNA splicing</keyword>
<dbReference type="GO" id="GO:0000398">
    <property type="term" value="P:mRNA splicing, via spliceosome"/>
    <property type="evidence" value="ECO:0007669"/>
    <property type="project" value="TreeGrafter"/>
</dbReference>
<dbReference type="PANTHER" id="PTHR13829:SF2">
    <property type="entry name" value="U6 SNRNA-ASSOCIATED SM-LIKE PROTEIN LSM2"/>
    <property type="match status" value="1"/>
</dbReference>
<dbReference type="GO" id="GO:0005688">
    <property type="term" value="C:U6 snRNP"/>
    <property type="evidence" value="ECO:0007669"/>
    <property type="project" value="TreeGrafter"/>
</dbReference>
<dbReference type="InterPro" id="IPR010920">
    <property type="entry name" value="LSM_dom_sf"/>
</dbReference>
<evidence type="ECO:0000256" key="6">
    <source>
        <dbReference type="ARBA" id="ARBA00023187"/>
    </source>
</evidence>
<keyword evidence="3" id="KW-0507">mRNA processing</keyword>
<keyword evidence="11" id="KW-1185">Reference proteome</keyword>
<evidence type="ECO:0000256" key="1">
    <source>
        <dbReference type="ARBA" id="ARBA00004123"/>
    </source>
</evidence>
<name>A0A7N9IDB8_MACFA</name>
<comment type="similarity">
    <text evidence="2">Belongs to the snRNP Sm proteins family.</text>
</comment>
<evidence type="ECO:0000256" key="2">
    <source>
        <dbReference type="ARBA" id="ARBA00006850"/>
    </source>
</evidence>
<dbReference type="GO" id="GO:1990726">
    <property type="term" value="C:Lsm1-7-Pat1 complex"/>
    <property type="evidence" value="ECO:0007669"/>
    <property type="project" value="TreeGrafter"/>
</dbReference>
<keyword evidence="8" id="KW-0687">Ribonucleoprotein</keyword>
<dbReference type="AlphaFoldDB" id="A0A7N9IDB8"/>
<reference evidence="10 11" key="1">
    <citation type="submission" date="2013-03" db="EMBL/GenBank/DDBJ databases">
        <authorList>
            <person name="Warren W."/>
            <person name="Wilson R.K."/>
        </authorList>
    </citation>
    <scope>NUCLEOTIDE SEQUENCE</scope>
</reference>
<evidence type="ECO:0000313" key="11">
    <source>
        <dbReference type="Proteomes" id="UP000233100"/>
    </source>
</evidence>
<evidence type="ECO:0000256" key="4">
    <source>
        <dbReference type="ARBA" id="ARBA00022728"/>
    </source>
</evidence>
<dbReference type="GO" id="GO:0046540">
    <property type="term" value="C:U4/U6 x U5 tri-snRNP complex"/>
    <property type="evidence" value="ECO:0007669"/>
    <property type="project" value="TreeGrafter"/>
</dbReference>
<evidence type="ECO:0000256" key="8">
    <source>
        <dbReference type="ARBA" id="ARBA00023274"/>
    </source>
</evidence>
<dbReference type="InterPro" id="IPR001163">
    <property type="entry name" value="Sm_dom_euk/arc"/>
</dbReference>
<keyword evidence="5" id="KW-0694">RNA-binding</keyword>
<evidence type="ECO:0000256" key="7">
    <source>
        <dbReference type="ARBA" id="ARBA00023242"/>
    </source>
</evidence>
<accession>A0A7N9IDB8</accession>
<dbReference type="SMART" id="SM00651">
    <property type="entry name" value="Sm"/>
    <property type="match status" value="1"/>
</dbReference>
<dbReference type="InterPro" id="IPR016654">
    <property type="entry name" value="U6_snRNA_Lsm2"/>
</dbReference>
<evidence type="ECO:0000256" key="3">
    <source>
        <dbReference type="ARBA" id="ARBA00022664"/>
    </source>
</evidence>
<sequence length="202" mass="22149">MVSFEAQKFLILMKYHLSIFDLMDHTCGVIRNQCLTLVITPVPSALPRLLFPDMNLLHESAAFSPSVLGAFCGPSLPQVWLCLWYPALLPVWPAAPAPRLCSSVPFSVPVGKDVDLELKNDLHICGSFHSADRCLNIKLTNISVTDPEKYPHIFIRGLVVQYVQLPADKVDKVAAECSKEGSPIAETVMAPPFPLPSSIADP</sequence>
<organism evidence="10 11">
    <name type="scientific">Macaca fascicularis</name>
    <name type="common">Crab-eating macaque</name>
    <name type="synonym">Cynomolgus monkey</name>
    <dbReference type="NCBI Taxonomy" id="9541"/>
    <lineage>
        <taxon>Eukaryota</taxon>
        <taxon>Metazoa</taxon>
        <taxon>Chordata</taxon>
        <taxon>Craniata</taxon>
        <taxon>Vertebrata</taxon>
        <taxon>Euteleostomi</taxon>
        <taxon>Mammalia</taxon>
        <taxon>Eutheria</taxon>
        <taxon>Euarchontoglires</taxon>
        <taxon>Primates</taxon>
        <taxon>Haplorrhini</taxon>
        <taxon>Catarrhini</taxon>
        <taxon>Cercopithecidae</taxon>
        <taxon>Cercopithecinae</taxon>
        <taxon>Macaca</taxon>
    </lineage>
</organism>
<proteinExistence type="inferred from homology"/>
<dbReference type="Pfam" id="PF01423">
    <property type="entry name" value="LSM"/>
    <property type="match status" value="1"/>
</dbReference>
<dbReference type="SUPFAM" id="SSF50182">
    <property type="entry name" value="Sm-like ribonucleoproteins"/>
    <property type="match status" value="1"/>
</dbReference>
<reference evidence="10" key="3">
    <citation type="submission" date="2025-09" db="UniProtKB">
        <authorList>
            <consortium name="Ensembl"/>
        </authorList>
    </citation>
    <scope>IDENTIFICATION</scope>
</reference>
<evidence type="ECO:0000313" key="10">
    <source>
        <dbReference type="Ensembl" id="ENSMFAP00000055072.1"/>
    </source>
</evidence>
<comment type="subcellular location">
    <subcellularLocation>
        <location evidence="1">Nucleus</location>
    </subcellularLocation>
</comment>
<dbReference type="GeneTree" id="ENSGT00390000016597"/>
<keyword evidence="7" id="KW-0539">Nucleus</keyword>
<dbReference type="Gene3D" id="2.30.30.100">
    <property type="match status" value="1"/>
</dbReference>
<dbReference type="Ensembl" id="ENSMFAT00000075968.1">
    <property type="protein sequence ID" value="ENSMFAP00000055072.1"/>
    <property type="gene ID" value="ENSMFAG00000052688.1"/>
</dbReference>
<dbReference type="GO" id="GO:0071011">
    <property type="term" value="C:precatalytic spliceosome"/>
    <property type="evidence" value="ECO:0007669"/>
    <property type="project" value="TreeGrafter"/>
</dbReference>
<evidence type="ECO:0000256" key="5">
    <source>
        <dbReference type="ARBA" id="ARBA00022884"/>
    </source>
</evidence>
<reference evidence="10" key="2">
    <citation type="submission" date="2025-08" db="UniProtKB">
        <authorList>
            <consortium name="Ensembl"/>
        </authorList>
    </citation>
    <scope>IDENTIFICATION</scope>
</reference>
<feature type="domain" description="Sm" evidence="9">
    <location>
        <begin position="104"/>
        <end position="165"/>
    </location>
</feature>
<protein>
    <recommendedName>
        <fullName evidence="9">Sm domain-containing protein</fullName>
    </recommendedName>
</protein>
<dbReference type="GO" id="GO:0071013">
    <property type="term" value="C:catalytic step 2 spliceosome"/>
    <property type="evidence" value="ECO:0007669"/>
    <property type="project" value="TreeGrafter"/>
</dbReference>
<evidence type="ECO:0000259" key="9">
    <source>
        <dbReference type="SMART" id="SM00651"/>
    </source>
</evidence>
<dbReference type="Proteomes" id="UP000233100">
    <property type="component" value="Chromosome 5"/>
</dbReference>
<dbReference type="GO" id="GO:0003723">
    <property type="term" value="F:RNA binding"/>
    <property type="evidence" value="ECO:0007669"/>
    <property type="project" value="UniProtKB-KW"/>
</dbReference>
<dbReference type="GO" id="GO:0000932">
    <property type="term" value="C:P-body"/>
    <property type="evidence" value="ECO:0007669"/>
    <property type="project" value="TreeGrafter"/>
</dbReference>